<gene>
    <name evidence="1" type="ORF">I4F81_001592</name>
</gene>
<evidence type="ECO:0000313" key="2">
    <source>
        <dbReference type="Proteomes" id="UP000798662"/>
    </source>
</evidence>
<reference evidence="1" key="1">
    <citation type="submission" date="2019-11" db="EMBL/GenBank/DDBJ databases">
        <title>Nori genome reveals adaptations in red seaweeds to the harsh intertidal environment.</title>
        <authorList>
            <person name="Wang D."/>
            <person name="Mao Y."/>
        </authorList>
    </citation>
    <scope>NUCLEOTIDE SEQUENCE</scope>
    <source>
        <tissue evidence="1">Gametophyte</tissue>
    </source>
</reference>
<evidence type="ECO:0000313" key="1">
    <source>
        <dbReference type="EMBL" id="KAK1858993.1"/>
    </source>
</evidence>
<dbReference type="Proteomes" id="UP000798662">
    <property type="component" value="Chromosome 1"/>
</dbReference>
<keyword evidence="2" id="KW-1185">Reference proteome</keyword>
<accession>A0ACC3BN27</accession>
<sequence>MAEDDGVWKGKSYVVLTCSLRTLRTPVVLVAFLPPIVTPRSACDSLMALRGTAAVRAAAARPPSGVIGFLASLKERLASGKLLRPDVADDVLRLPMEQSKYRTPAPGDQRPTIVPTGPYKNVFDIAYFKRAPGAAPLGGDAAAAPAAARAASPFLSATEAKSAAELPPTPGRVPVAIHLGYAGEFDKKA</sequence>
<protein>
    <submittedName>
        <fullName evidence="1">Uncharacterized protein</fullName>
    </submittedName>
</protein>
<comment type="caution">
    <text evidence="1">The sequence shown here is derived from an EMBL/GenBank/DDBJ whole genome shotgun (WGS) entry which is preliminary data.</text>
</comment>
<dbReference type="EMBL" id="CM020618">
    <property type="protein sequence ID" value="KAK1858993.1"/>
    <property type="molecule type" value="Genomic_DNA"/>
</dbReference>
<organism evidence="1 2">
    <name type="scientific">Pyropia yezoensis</name>
    <name type="common">Susabi-nori</name>
    <name type="synonym">Porphyra yezoensis</name>
    <dbReference type="NCBI Taxonomy" id="2788"/>
    <lineage>
        <taxon>Eukaryota</taxon>
        <taxon>Rhodophyta</taxon>
        <taxon>Bangiophyceae</taxon>
        <taxon>Bangiales</taxon>
        <taxon>Bangiaceae</taxon>
        <taxon>Pyropia</taxon>
    </lineage>
</organism>
<proteinExistence type="predicted"/>
<name>A0ACC3BN27_PYRYE</name>